<keyword evidence="1" id="KW-0472">Membrane</keyword>
<keyword evidence="1" id="KW-0812">Transmembrane</keyword>
<protein>
    <submittedName>
        <fullName evidence="2">DUF2291 domain-containing protein</fullName>
    </submittedName>
</protein>
<keyword evidence="3" id="KW-1185">Reference proteome</keyword>
<reference evidence="3" key="1">
    <citation type="journal article" date="2019" name="Int. J. Syst. Evol. Microbiol.">
        <title>The Global Catalogue of Microorganisms (GCM) 10K type strain sequencing project: providing services to taxonomists for standard genome sequencing and annotation.</title>
        <authorList>
            <consortium name="The Broad Institute Genomics Platform"/>
            <consortium name="The Broad Institute Genome Sequencing Center for Infectious Disease"/>
            <person name="Wu L."/>
            <person name="Ma J."/>
        </authorList>
    </citation>
    <scope>NUCLEOTIDE SEQUENCE [LARGE SCALE GENOMIC DNA]</scope>
    <source>
        <strain evidence="3">JCM 16702</strain>
    </source>
</reference>
<dbReference type="Gene3D" id="1.10.10.1260">
    <property type="entry name" value="Envelope glycoprotein gp160, DUF2291, helical domain"/>
    <property type="match status" value="1"/>
</dbReference>
<keyword evidence="1" id="KW-1133">Transmembrane helix</keyword>
<dbReference type="SUPFAM" id="SSF141318">
    <property type="entry name" value="TM0957-like"/>
    <property type="match status" value="1"/>
</dbReference>
<evidence type="ECO:0000313" key="3">
    <source>
        <dbReference type="Proteomes" id="UP001500683"/>
    </source>
</evidence>
<evidence type="ECO:0000256" key="1">
    <source>
        <dbReference type="SAM" id="Phobius"/>
    </source>
</evidence>
<dbReference type="Gene3D" id="2.40.50.420">
    <property type="entry name" value="Envelope glycoprotein gp160, DUF2291, alpha/beta domain"/>
    <property type="match status" value="1"/>
</dbReference>
<evidence type="ECO:0000313" key="2">
    <source>
        <dbReference type="EMBL" id="GAA4055633.1"/>
    </source>
</evidence>
<sequence length="225" mass="23501">MTTVGEPRRAGGSVGRRLGRLTLGRACLAALVILIAAILADTTYRSDDVQRAGETQKFDAARYGAQTYESKVVPAIQQKAVDIVTLHKAIAADPETAGRRYGNREGTGPYSYAVSLTGTAGDAEAGLLRVEVPDLDDTRISVQIGPAVNGTALRDAVGFIKFGQFTNQVEYADAGTALNNQVKAKVLASLDVAALKGKEVTVVGAMTPLTPDVLTITPISVKAAS</sequence>
<dbReference type="Pfam" id="PF10054">
    <property type="entry name" value="DUF2291"/>
    <property type="match status" value="1"/>
</dbReference>
<dbReference type="InterPro" id="IPR036215">
    <property type="entry name" value="TM0957-like_sf"/>
</dbReference>
<accession>A0ABP7UYR0</accession>
<feature type="transmembrane region" description="Helical" evidence="1">
    <location>
        <begin position="21"/>
        <end position="40"/>
    </location>
</feature>
<proteinExistence type="predicted"/>
<comment type="caution">
    <text evidence="2">The sequence shown here is derived from an EMBL/GenBank/DDBJ whole genome shotgun (WGS) entry which is preliminary data.</text>
</comment>
<gene>
    <name evidence="2" type="ORF">GCM10022214_03690</name>
</gene>
<dbReference type="InterPro" id="IPR014582">
    <property type="entry name" value="UCP033535_lipo"/>
</dbReference>
<dbReference type="PIRSF" id="PIRSF033535">
    <property type="entry name" value="UCP033535_plp"/>
    <property type="match status" value="1"/>
</dbReference>
<organism evidence="2 3">
    <name type="scientific">Actinomadura miaoliensis</name>
    <dbReference type="NCBI Taxonomy" id="430685"/>
    <lineage>
        <taxon>Bacteria</taxon>
        <taxon>Bacillati</taxon>
        <taxon>Actinomycetota</taxon>
        <taxon>Actinomycetes</taxon>
        <taxon>Streptosporangiales</taxon>
        <taxon>Thermomonosporaceae</taxon>
        <taxon>Actinomadura</taxon>
    </lineage>
</organism>
<dbReference type="Proteomes" id="UP001500683">
    <property type="component" value="Unassembled WGS sequence"/>
</dbReference>
<dbReference type="EMBL" id="BAAAZG010000001">
    <property type="protein sequence ID" value="GAA4055633.1"/>
    <property type="molecule type" value="Genomic_DNA"/>
</dbReference>
<dbReference type="RefSeq" id="WP_344939643.1">
    <property type="nucleotide sequence ID" value="NZ_BAAAZG010000001.1"/>
</dbReference>
<name>A0ABP7UYR0_9ACTN</name>